<gene>
    <name evidence="2" type="ORF">QM524_25690</name>
</gene>
<evidence type="ECO:0000256" key="1">
    <source>
        <dbReference type="SAM" id="SignalP"/>
    </source>
</evidence>
<keyword evidence="1" id="KW-0732">Signal</keyword>
<name>A0ABT6YGU2_9BACT</name>
<accession>A0ABT6YGU2</accession>
<reference evidence="2 3" key="1">
    <citation type="submission" date="2023-05" db="EMBL/GenBank/DDBJ databases">
        <title>Novel species of genus Flectobacillus isolated from stream in China.</title>
        <authorList>
            <person name="Lu H."/>
        </authorList>
    </citation>
    <scope>NUCLEOTIDE SEQUENCE [LARGE SCALE GENOMIC DNA]</scope>
    <source>
        <strain evidence="2 3">KCTC 42575</strain>
    </source>
</reference>
<dbReference type="EMBL" id="JASHIF010000036">
    <property type="protein sequence ID" value="MDI9862644.1"/>
    <property type="molecule type" value="Genomic_DNA"/>
</dbReference>
<evidence type="ECO:0000313" key="2">
    <source>
        <dbReference type="EMBL" id="MDI9862644.1"/>
    </source>
</evidence>
<comment type="caution">
    <text evidence="2">The sequence shown here is derived from an EMBL/GenBank/DDBJ whole genome shotgun (WGS) entry which is preliminary data.</text>
</comment>
<proteinExistence type="predicted"/>
<sequence>MKHIIILTAFFIFLGTDQALHAQSETETPKKTVATIISGLSYSPKLHYYGRTDDLKSSALMPTVLVQFDSLGLYLTGSTVFTTNTVQPLEYAATVTEVGYKFGKRQGIAGSIYADKFFYQNKTLVQSALQGQAGLNLSHLNKIANINLTSIAAFSDKTDFFASAGLEHPIVMRTGKSVFVVTPTAVANAGTQSFTNTYFRNNKFLGIPVSNQSTTQTTQIFNLLSYEFSMPVVWVFNNIFLVATPGYVMPQNVVSTSGNTEVVSRNGTNLFYVNLSLLYSFKVKKG</sequence>
<feature type="signal peptide" evidence="1">
    <location>
        <begin position="1"/>
        <end position="22"/>
    </location>
</feature>
<keyword evidence="3" id="KW-1185">Reference proteome</keyword>
<protein>
    <submittedName>
        <fullName evidence="2">Uncharacterized protein</fullName>
    </submittedName>
</protein>
<evidence type="ECO:0000313" key="3">
    <source>
        <dbReference type="Proteomes" id="UP001236507"/>
    </source>
</evidence>
<dbReference type="Proteomes" id="UP001236507">
    <property type="component" value="Unassembled WGS sequence"/>
</dbReference>
<feature type="chain" id="PRO_5045683346" evidence="1">
    <location>
        <begin position="23"/>
        <end position="286"/>
    </location>
</feature>
<dbReference type="RefSeq" id="WP_283346869.1">
    <property type="nucleotide sequence ID" value="NZ_JASHIF010000036.1"/>
</dbReference>
<organism evidence="2 3">
    <name type="scientific">Flectobacillus roseus</name>
    <dbReference type="NCBI Taxonomy" id="502259"/>
    <lineage>
        <taxon>Bacteria</taxon>
        <taxon>Pseudomonadati</taxon>
        <taxon>Bacteroidota</taxon>
        <taxon>Cytophagia</taxon>
        <taxon>Cytophagales</taxon>
        <taxon>Flectobacillaceae</taxon>
        <taxon>Flectobacillus</taxon>
    </lineage>
</organism>